<reference evidence="2" key="1">
    <citation type="submission" date="2023-07" db="EMBL/GenBank/DDBJ databases">
        <title>Genomic Encyclopedia of Type Strains, Phase IV (KMG-IV): sequencing the most valuable type-strain genomes for metagenomic binning, comparative biology and taxonomic classification.</title>
        <authorList>
            <person name="Goeker M."/>
        </authorList>
    </citation>
    <scope>NUCLEOTIDE SEQUENCE</scope>
    <source>
        <strain evidence="2">DSM 24202</strain>
    </source>
</reference>
<dbReference type="PROSITE" id="PS51094">
    <property type="entry name" value="PTS_EIIA_TYPE_2"/>
    <property type="match status" value="1"/>
</dbReference>
<dbReference type="PANTHER" id="PTHR47738">
    <property type="entry name" value="PTS SYSTEM FRUCTOSE-LIKE EIIA COMPONENT-RELATED"/>
    <property type="match status" value="1"/>
</dbReference>
<evidence type="ECO:0000313" key="3">
    <source>
        <dbReference type="Proteomes" id="UP001238163"/>
    </source>
</evidence>
<dbReference type="Proteomes" id="UP001238163">
    <property type="component" value="Unassembled WGS sequence"/>
</dbReference>
<gene>
    <name evidence="2" type="ORF">J3R75_002292</name>
</gene>
<evidence type="ECO:0000259" key="1">
    <source>
        <dbReference type="PROSITE" id="PS51094"/>
    </source>
</evidence>
<dbReference type="RefSeq" id="WP_307261599.1">
    <property type="nucleotide sequence ID" value="NZ_JAUSVL010000001.1"/>
</dbReference>
<dbReference type="Pfam" id="PF00359">
    <property type="entry name" value="PTS_EIIA_2"/>
    <property type="match status" value="1"/>
</dbReference>
<evidence type="ECO:0000313" key="2">
    <source>
        <dbReference type="EMBL" id="MDQ0290185.1"/>
    </source>
</evidence>
<dbReference type="AlphaFoldDB" id="A0AAE4AP61"/>
<dbReference type="SUPFAM" id="SSF52402">
    <property type="entry name" value="Adenine nucleotide alpha hydrolases-like"/>
    <property type="match status" value="1"/>
</dbReference>
<dbReference type="EMBL" id="JAUSVL010000001">
    <property type="protein sequence ID" value="MDQ0290185.1"/>
    <property type="molecule type" value="Genomic_DNA"/>
</dbReference>
<dbReference type="SUPFAM" id="SSF55804">
    <property type="entry name" value="Phoshotransferase/anion transport protein"/>
    <property type="match status" value="1"/>
</dbReference>
<keyword evidence="3" id="KW-1185">Reference proteome</keyword>
<organism evidence="2 3">
    <name type="scientific">Oligosphaera ethanolica</name>
    <dbReference type="NCBI Taxonomy" id="760260"/>
    <lineage>
        <taxon>Bacteria</taxon>
        <taxon>Pseudomonadati</taxon>
        <taxon>Lentisphaerota</taxon>
        <taxon>Oligosphaeria</taxon>
        <taxon>Oligosphaerales</taxon>
        <taxon>Oligosphaeraceae</taxon>
        <taxon>Oligosphaera</taxon>
    </lineage>
</organism>
<dbReference type="Gene3D" id="3.40.930.10">
    <property type="entry name" value="Mannitol-specific EII, Chain A"/>
    <property type="match status" value="1"/>
</dbReference>
<feature type="domain" description="PTS EIIA type-2" evidence="1">
    <location>
        <begin position="231"/>
        <end position="377"/>
    </location>
</feature>
<dbReference type="InterPro" id="IPR051541">
    <property type="entry name" value="PTS_SugarTrans_NitroReg"/>
</dbReference>
<comment type="caution">
    <text evidence="2">The sequence shown here is derived from an EMBL/GenBank/DDBJ whole genome shotgun (WGS) entry which is preliminary data.</text>
</comment>
<sequence length="388" mass="42466">MGNLESQSIWAVPTTNTNKEAIENCGNTLAATRNVPLETVGDHNQGINAVLASARQKATERAPGMILTDWPDHKTGQPWLQFALDHELSGVFLRWPNARAIKRVIIPTSGGSQVIRQLWIAHAIAKQHQCPAQVVHIVRSDDQDAPDSATTTLLARGLGITTPIVVLQAPDVLSGLASTVQPDDLIVLGAPNPWRLTEQFDSTLPAQVAKAFSNPLMMLLGRKPTRIRLRDVFWPQMIALQQPSANRNQVIAQLVEILVSHNQVPSFWRDRLIEQALVREEIVSTAVGSDTAFPHITMPIHGGLTGCMGIFPDGVDFGGENGHHTRFVFMLLTPQDCYNEYLDVLAKISRKLIDPAIRQQLLACTSAHDVLALLDPDDDASCIADDLA</sequence>
<protein>
    <submittedName>
        <fullName evidence="2">Mannitol/fructose-specific phosphotransferase system IIA component (Ntr-type)</fullName>
    </submittedName>
</protein>
<dbReference type="InterPro" id="IPR002178">
    <property type="entry name" value="PTS_EIIA_type-2_dom"/>
</dbReference>
<proteinExistence type="predicted"/>
<dbReference type="Gene3D" id="3.40.50.12370">
    <property type="match status" value="1"/>
</dbReference>
<accession>A0AAE4AP61</accession>
<dbReference type="InterPro" id="IPR016152">
    <property type="entry name" value="PTrfase/Anion_transptr"/>
</dbReference>
<dbReference type="CDD" id="cd00211">
    <property type="entry name" value="PTS_IIA_fru"/>
    <property type="match status" value="1"/>
</dbReference>
<name>A0AAE4AP61_9BACT</name>